<protein>
    <submittedName>
        <fullName evidence="1">Uncharacterized protein</fullName>
    </submittedName>
</protein>
<proteinExistence type="predicted"/>
<sequence length="63" mass="7499">MSYEWLGVRYESDGDSGCMIEEWLEFNVSDNERDEWSQVPHCTVTWTYSEVVLTPPWTPPHLY</sequence>
<dbReference type="EMBL" id="JACEIK010002190">
    <property type="protein sequence ID" value="MCD9559686.1"/>
    <property type="molecule type" value="Genomic_DNA"/>
</dbReference>
<organism evidence="1 2">
    <name type="scientific">Datura stramonium</name>
    <name type="common">Jimsonweed</name>
    <name type="synonym">Common thornapple</name>
    <dbReference type="NCBI Taxonomy" id="4076"/>
    <lineage>
        <taxon>Eukaryota</taxon>
        <taxon>Viridiplantae</taxon>
        <taxon>Streptophyta</taxon>
        <taxon>Embryophyta</taxon>
        <taxon>Tracheophyta</taxon>
        <taxon>Spermatophyta</taxon>
        <taxon>Magnoliopsida</taxon>
        <taxon>eudicotyledons</taxon>
        <taxon>Gunneridae</taxon>
        <taxon>Pentapetalae</taxon>
        <taxon>asterids</taxon>
        <taxon>lamiids</taxon>
        <taxon>Solanales</taxon>
        <taxon>Solanaceae</taxon>
        <taxon>Solanoideae</taxon>
        <taxon>Datureae</taxon>
        <taxon>Datura</taxon>
    </lineage>
</organism>
<name>A0ABS8UMZ4_DATST</name>
<keyword evidence="2" id="KW-1185">Reference proteome</keyword>
<evidence type="ECO:0000313" key="1">
    <source>
        <dbReference type="EMBL" id="MCD9559686.1"/>
    </source>
</evidence>
<dbReference type="Proteomes" id="UP000823775">
    <property type="component" value="Unassembled WGS sequence"/>
</dbReference>
<accession>A0ABS8UMZ4</accession>
<evidence type="ECO:0000313" key="2">
    <source>
        <dbReference type="Proteomes" id="UP000823775"/>
    </source>
</evidence>
<gene>
    <name evidence="1" type="ORF">HAX54_017847</name>
</gene>
<feature type="non-terminal residue" evidence="1">
    <location>
        <position position="63"/>
    </location>
</feature>
<reference evidence="1 2" key="1">
    <citation type="journal article" date="2021" name="BMC Genomics">
        <title>Datura genome reveals duplications of psychoactive alkaloid biosynthetic genes and high mutation rate following tissue culture.</title>
        <authorList>
            <person name="Rajewski A."/>
            <person name="Carter-House D."/>
            <person name="Stajich J."/>
            <person name="Litt A."/>
        </authorList>
    </citation>
    <scope>NUCLEOTIDE SEQUENCE [LARGE SCALE GENOMIC DNA]</scope>
    <source>
        <strain evidence="1">AR-01</strain>
    </source>
</reference>
<comment type="caution">
    <text evidence="1">The sequence shown here is derived from an EMBL/GenBank/DDBJ whole genome shotgun (WGS) entry which is preliminary data.</text>
</comment>